<dbReference type="Proteomes" id="UP000813462">
    <property type="component" value="Unassembled WGS sequence"/>
</dbReference>
<feature type="compositionally biased region" description="Basic and acidic residues" evidence="4">
    <location>
        <begin position="119"/>
        <end position="129"/>
    </location>
</feature>
<feature type="transmembrane region" description="Helical" evidence="5">
    <location>
        <begin position="609"/>
        <end position="631"/>
    </location>
</feature>
<name>A0A978V0S4_ZIZJJ</name>
<keyword evidence="5" id="KW-1133">Transmembrane helix</keyword>
<protein>
    <recommendedName>
        <fullName evidence="6">At3g05675-like ankyrin-like domain-containing protein</fullName>
    </recommendedName>
</protein>
<dbReference type="PANTHER" id="PTHR31060">
    <property type="entry name" value="OSJNBA0011J08.25 PROTEIN-RELATED"/>
    <property type="match status" value="1"/>
</dbReference>
<dbReference type="InterPro" id="IPR058039">
    <property type="entry name" value="At3g05675-like_ankyrin"/>
</dbReference>
<comment type="function">
    <text evidence="1">May act as a substrate-specific adapter of an E3 ubiquitin-protein ligase complex (CUL3-RBX1-BTB) which mediates the ubiquitination and subsequent proteasomal degradation of target proteins.</text>
</comment>
<organism evidence="7 8">
    <name type="scientific">Ziziphus jujuba var. spinosa</name>
    <dbReference type="NCBI Taxonomy" id="714518"/>
    <lineage>
        <taxon>Eukaryota</taxon>
        <taxon>Viridiplantae</taxon>
        <taxon>Streptophyta</taxon>
        <taxon>Embryophyta</taxon>
        <taxon>Tracheophyta</taxon>
        <taxon>Spermatophyta</taxon>
        <taxon>Magnoliopsida</taxon>
        <taxon>eudicotyledons</taxon>
        <taxon>Gunneridae</taxon>
        <taxon>Pentapetalae</taxon>
        <taxon>rosids</taxon>
        <taxon>fabids</taxon>
        <taxon>Rosales</taxon>
        <taxon>Rhamnaceae</taxon>
        <taxon>Paliureae</taxon>
        <taxon>Ziziphus</taxon>
    </lineage>
</organism>
<keyword evidence="5" id="KW-0472">Membrane</keyword>
<evidence type="ECO:0000259" key="6">
    <source>
        <dbReference type="Pfam" id="PF25553"/>
    </source>
</evidence>
<feature type="compositionally biased region" description="Basic and acidic residues" evidence="4">
    <location>
        <begin position="1"/>
        <end position="17"/>
    </location>
</feature>
<dbReference type="InterPro" id="IPR038920">
    <property type="entry name" value="At3g05675-like"/>
</dbReference>
<evidence type="ECO:0000256" key="3">
    <source>
        <dbReference type="ARBA" id="ARBA00022786"/>
    </source>
</evidence>
<evidence type="ECO:0000313" key="7">
    <source>
        <dbReference type="EMBL" id="KAH7520840.1"/>
    </source>
</evidence>
<evidence type="ECO:0000256" key="4">
    <source>
        <dbReference type="SAM" id="MobiDB-lite"/>
    </source>
</evidence>
<keyword evidence="3" id="KW-0833">Ubl conjugation pathway</keyword>
<evidence type="ECO:0000313" key="8">
    <source>
        <dbReference type="Proteomes" id="UP000813462"/>
    </source>
</evidence>
<sequence>MDDSSRRKPSHRREPQSRRRSWCCSFAVPPSSPENLSAYNPKALHQKTDSLMKPTSNSVPNSPLSSKSGLGLGRIDPRRILSPGRVSPIDSDPTVGTVQEMESHPSPAVDSAAELRSQSFREPDERFGGEPEGLSGSEGNMFDVRLNLRGKRGGGLVLELNSEVLCMNSELFAGLIEEYRKGSVSSGSCGSRMCRIEVPEVENLAVFRETIELMFEDDITKRLLNIGVYRTINVLEIDDPVSALNPSRNPFIGFGMIFDTLHVKKTRVDENHCYPEGSIRSCLKEVSAGIMFTKGVISCLKYLEAVPWTEEEEGKLRSLFSRFKFDDSTTRDILARLYMLDSTDTKPDLAKQLVWSITTCTDANARNELKTLFKGLLCKSSVYEKNHPELSKEDIYVICLSCLDSLVNLFKEASSTVSPEKPVMKETGKPLIERISRQVDNINWLLDILLDRQMAEEFVDIWADQGDLLRMHENASPMVRYEISRVTAFLVIAMGTRKLHCRSESRSGLLQAWFGPMLMDFGWLQRCRKGLDTKALEEAMGQTLLTLPLKLQYMLFMEWFRNFSKHGSECPNLSKAFQIWWRRSFLRGSETNAIESRNSMERERGSKGVVLGGFLLMVAIGNNKALLIGAIKYA</sequence>
<evidence type="ECO:0000256" key="2">
    <source>
        <dbReference type="ARBA" id="ARBA00004906"/>
    </source>
</evidence>
<proteinExistence type="predicted"/>
<keyword evidence="5" id="KW-0812">Transmembrane</keyword>
<dbReference type="Pfam" id="PF25553">
    <property type="entry name" value="BTB-POZ_ANK-like"/>
    <property type="match status" value="1"/>
</dbReference>
<feature type="compositionally biased region" description="Polar residues" evidence="4">
    <location>
        <begin position="53"/>
        <end position="63"/>
    </location>
</feature>
<comment type="pathway">
    <text evidence="2">Protein modification; protein ubiquitination.</text>
</comment>
<dbReference type="PANTHER" id="PTHR31060:SF33">
    <property type="entry name" value="OS04G0278000 PROTEIN"/>
    <property type="match status" value="1"/>
</dbReference>
<accession>A0A978V0S4</accession>
<feature type="region of interest" description="Disordered" evidence="4">
    <location>
        <begin position="1"/>
        <end position="138"/>
    </location>
</feature>
<comment type="caution">
    <text evidence="7">The sequence shown here is derived from an EMBL/GenBank/DDBJ whole genome shotgun (WGS) entry which is preliminary data.</text>
</comment>
<dbReference type="EMBL" id="JAEACU010000008">
    <property type="protein sequence ID" value="KAH7520840.1"/>
    <property type="molecule type" value="Genomic_DNA"/>
</dbReference>
<evidence type="ECO:0000256" key="1">
    <source>
        <dbReference type="ARBA" id="ARBA00002668"/>
    </source>
</evidence>
<reference evidence="7" key="1">
    <citation type="journal article" date="2021" name="Front. Plant Sci.">
        <title>Chromosome-Scale Genome Assembly for Chinese Sour Jujube and Insights Into Its Genome Evolution and Domestication Signature.</title>
        <authorList>
            <person name="Shen L.-Y."/>
            <person name="Luo H."/>
            <person name="Wang X.-L."/>
            <person name="Wang X.-M."/>
            <person name="Qiu X.-J."/>
            <person name="Liu H."/>
            <person name="Zhou S.-S."/>
            <person name="Jia K.-H."/>
            <person name="Nie S."/>
            <person name="Bao Y.-T."/>
            <person name="Zhang R.-G."/>
            <person name="Yun Q.-Z."/>
            <person name="Chai Y.-H."/>
            <person name="Lu J.-Y."/>
            <person name="Li Y."/>
            <person name="Zhao S.-W."/>
            <person name="Mao J.-F."/>
            <person name="Jia S.-G."/>
            <person name="Mao Y.-M."/>
        </authorList>
    </citation>
    <scope>NUCLEOTIDE SEQUENCE</scope>
    <source>
        <strain evidence="7">AT0</strain>
        <tissue evidence="7">Leaf</tissue>
    </source>
</reference>
<feature type="domain" description="At3g05675-like ankyrin-like" evidence="6">
    <location>
        <begin position="343"/>
        <end position="587"/>
    </location>
</feature>
<evidence type="ECO:0000256" key="5">
    <source>
        <dbReference type="SAM" id="Phobius"/>
    </source>
</evidence>
<dbReference type="AlphaFoldDB" id="A0A978V0S4"/>
<gene>
    <name evidence="7" type="ORF">FEM48_Zijuj08G0188600</name>
</gene>